<reference evidence="7" key="2">
    <citation type="submission" date="2017-12" db="EMBL/GenBank/DDBJ databases">
        <authorList>
            <person name="Hurst M.R.H."/>
        </authorList>
    </citation>
    <scope>NUCLEOTIDE SEQUENCE [LARGE SCALE GENOMIC DNA]</scope>
    <source>
        <strain evidence="7">268A</strain>
    </source>
</reference>
<dbReference type="InterPro" id="IPR020583">
    <property type="entry name" value="Inositol_monoP_metal-BS"/>
</dbReference>
<keyword evidence="3" id="KW-0378">Hydrolase</keyword>
<dbReference type="PANTHER" id="PTHR20854">
    <property type="entry name" value="INOSITOL MONOPHOSPHATASE"/>
    <property type="match status" value="1"/>
</dbReference>
<dbReference type="CDD" id="cd01637">
    <property type="entry name" value="IMPase_like"/>
    <property type="match status" value="1"/>
</dbReference>
<dbReference type="FunFam" id="3.30.540.10:FF:000003">
    <property type="entry name" value="Inositol-1-monophosphatase"/>
    <property type="match status" value="1"/>
</dbReference>
<comment type="cofactor">
    <cofactor evidence="1 5">
        <name>Mg(2+)</name>
        <dbReference type="ChEBI" id="CHEBI:18420"/>
    </cofactor>
</comment>
<evidence type="ECO:0000256" key="1">
    <source>
        <dbReference type="ARBA" id="ARBA00001946"/>
    </source>
</evidence>
<dbReference type="PROSITE" id="PS00629">
    <property type="entry name" value="IMP_1"/>
    <property type="match status" value="1"/>
</dbReference>
<dbReference type="InterPro" id="IPR000760">
    <property type="entry name" value="Inositol_monophosphatase-like"/>
</dbReference>
<evidence type="ECO:0000313" key="7">
    <source>
        <dbReference type="EMBL" id="PLA76677.1"/>
    </source>
</evidence>
<gene>
    <name evidence="6" type="ORF">AYP69_02260</name>
    <name evidence="7" type="ORF">CYR79_04940</name>
</gene>
<evidence type="ECO:0000313" key="6">
    <source>
        <dbReference type="EMBL" id="OXS41476.1"/>
    </source>
</evidence>
<keyword evidence="2 5" id="KW-0479">Metal-binding</keyword>
<dbReference type="GO" id="GO:0046872">
    <property type="term" value="F:metal ion binding"/>
    <property type="evidence" value="ECO:0007669"/>
    <property type="project" value="UniProtKB-KW"/>
</dbReference>
<dbReference type="PRINTS" id="PR00377">
    <property type="entry name" value="IMPHPHTASES"/>
</dbReference>
<dbReference type="EMBL" id="PKGI01000024">
    <property type="protein sequence ID" value="PLA76677.1"/>
    <property type="molecule type" value="Genomic_DNA"/>
</dbReference>
<evidence type="ECO:0000313" key="8">
    <source>
        <dbReference type="Proteomes" id="UP000215261"/>
    </source>
</evidence>
<dbReference type="Pfam" id="PF00459">
    <property type="entry name" value="Inositol_P"/>
    <property type="match status" value="1"/>
</dbReference>
<comment type="caution">
    <text evidence="6">The sequence shown here is derived from an EMBL/GenBank/DDBJ whole genome shotgun (WGS) entry which is preliminary data.</text>
</comment>
<dbReference type="Proteomes" id="UP000215261">
    <property type="component" value="Unassembled WGS sequence"/>
</dbReference>
<evidence type="ECO:0000313" key="9">
    <source>
        <dbReference type="Proteomes" id="UP000234579"/>
    </source>
</evidence>
<name>A0A231Q6V9_9LACO</name>
<dbReference type="Gene3D" id="3.30.540.10">
    <property type="entry name" value="Fructose-1,6-Bisphosphatase, subunit A, domain 1"/>
    <property type="match status" value="1"/>
</dbReference>
<evidence type="ECO:0000256" key="3">
    <source>
        <dbReference type="ARBA" id="ARBA00022801"/>
    </source>
</evidence>
<dbReference type="AlphaFoldDB" id="A0A231Q6V9"/>
<dbReference type="PANTHER" id="PTHR20854:SF4">
    <property type="entry name" value="INOSITOL-1-MONOPHOSPHATASE-RELATED"/>
    <property type="match status" value="1"/>
</dbReference>
<dbReference type="GO" id="GO:0006020">
    <property type="term" value="P:inositol metabolic process"/>
    <property type="evidence" value="ECO:0007669"/>
    <property type="project" value="TreeGrafter"/>
</dbReference>
<evidence type="ECO:0000256" key="5">
    <source>
        <dbReference type="PIRSR" id="PIRSR600760-2"/>
    </source>
</evidence>
<dbReference type="Proteomes" id="UP000234579">
    <property type="component" value="Unassembled WGS sequence"/>
</dbReference>
<organism evidence="6 8">
    <name type="scientific">Ligilactobacillus agilis</name>
    <dbReference type="NCBI Taxonomy" id="1601"/>
    <lineage>
        <taxon>Bacteria</taxon>
        <taxon>Bacillati</taxon>
        <taxon>Bacillota</taxon>
        <taxon>Bacilli</taxon>
        <taxon>Lactobacillales</taxon>
        <taxon>Lactobacillaceae</taxon>
        <taxon>Ligilactobacillus</taxon>
    </lineage>
</organism>
<dbReference type="Gene3D" id="3.40.190.80">
    <property type="match status" value="1"/>
</dbReference>
<feature type="binding site" evidence="5">
    <location>
        <position position="92"/>
    </location>
    <ligand>
        <name>Mg(2+)</name>
        <dbReference type="ChEBI" id="CHEBI:18420"/>
        <label>1</label>
        <note>catalytic</note>
    </ligand>
</feature>
<dbReference type="EMBL" id="LUGO01000030">
    <property type="protein sequence ID" value="OXS41476.1"/>
    <property type="molecule type" value="Genomic_DNA"/>
</dbReference>
<dbReference type="GO" id="GO:0007165">
    <property type="term" value="P:signal transduction"/>
    <property type="evidence" value="ECO:0007669"/>
    <property type="project" value="TreeGrafter"/>
</dbReference>
<dbReference type="SUPFAM" id="SSF56655">
    <property type="entry name" value="Carbohydrate phosphatase"/>
    <property type="match status" value="1"/>
</dbReference>
<reference evidence="6 8" key="1">
    <citation type="submission" date="2016-03" db="EMBL/GenBank/DDBJ databases">
        <title>Sequencing of Lactobacillus Species from Commercial Turkeys.</title>
        <authorList>
            <person name="Johnson T.J."/>
            <person name="Youmans B.P."/>
            <person name="Case K.A."/>
        </authorList>
    </citation>
    <scope>NUCLEOTIDE SEQUENCE [LARGE SCALE GENOMIC DNA]</scope>
    <source>
        <strain evidence="6 8">UMNLA1</strain>
    </source>
</reference>
<proteinExistence type="predicted"/>
<feature type="binding site" evidence="5">
    <location>
        <position position="89"/>
    </location>
    <ligand>
        <name>Mg(2+)</name>
        <dbReference type="ChEBI" id="CHEBI:18420"/>
        <label>1</label>
        <note>catalytic</note>
    </ligand>
</feature>
<keyword evidence="4 5" id="KW-0460">Magnesium</keyword>
<feature type="binding site" evidence="5">
    <location>
        <position position="70"/>
    </location>
    <ligand>
        <name>Mg(2+)</name>
        <dbReference type="ChEBI" id="CHEBI:18420"/>
        <label>1</label>
        <note>catalytic</note>
    </ligand>
</feature>
<accession>A0A231Q6V9</accession>
<feature type="binding site" evidence="5">
    <location>
        <position position="91"/>
    </location>
    <ligand>
        <name>Mg(2+)</name>
        <dbReference type="ChEBI" id="CHEBI:18420"/>
        <label>1</label>
        <note>catalytic</note>
    </ligand>
</feature>
<evidence type="ECO:0000256" key="4">
    <source>
        <dbReference type="ARBA" id="ARBA00022842"/>
    </source>
</evidence>
<dbReference type="GO" id="GO:0008934">
    <property type="term" value="F:inositol monophosphate 1-phosphatase activity"/>
    <property type="evidence" value="ECO:0007669"/>
    <property type="project" value="TreeGrafter"/>
</dbReference>
<feature type="binding site" evidence="5">
    <location>
        <position position="212"/>
    </location>
    <ligand>
        <name>Mg(2+)</name>
        <dbReference type="ChEBI" id="CHEBI:18420"/>
        <label>1</label>
        <note>catalytic</note>
    </ligand>
</feature>
<evidence type="ECO:0000256" key="2">
    <source>
        <dbReference type="ARBA" id="ARBA00022723"/>
    </source>
</evidence>
<sequence>MYVSWQAIDNEVKSWLKQARELILTKMDSDLQVSTKSGPNDLVTNLDKQVEQFYISQIKQKFKHSRILGEESCKEEGLLSFDGLFWVIDPIDGTMNFVKEKENFASMIAIYKQGKPYMAYIYDVMKDRLVWGGPALGAVYCNQTRLPAPKQHALKDGLVAISCPMVLANYRNVVEVIKASSGCRMVGSAGIEFINLILGKHCAYLSYLRPWDFLPGKILGETLGLSVKTIDDEKVDVVSSSVVLVATKSAHTEIIELVNR</sequence>
<reference evidence="9" key="3">
    <citation type="submission" date="2017-12" db="EMBL/GenBank/DDBJ databases">
        <authorList>
            <person name="Christensen H."/>
        </authorList>
    </citation>
    <scope>NUCLEOTIDE SEQUENCE [LARGE SCALE GENOMIC DNA]</scope>
    <source>
        <strain evidence="9">268A</strain>
    </source>
</reference>
<protein>
    <submittedName>
        <fullName evidence="7">Inositol monophosphatase family protein</fullName>
    </submittedName>
</protein>